<evidence type="ECO:0000256" key="2">
    <source>
        <dbReference type="ARBA" id="ARBA00022556"/>
    </source>
</evidence>
<dbReference type="GO" id="GO:0016020">
    <property type="term" value="C:membrane"/>
    <property type="evidence" value="ECO:0007669"/>
    <property type="project" value="GOC"/>
</dbReference>
<dbReference type="Pfam" id="PF00132">
    <property type="entry name" value="Hexapep"/>
    <property type="match status" value="2"/>
</dbReference>
<evidence type="ECO:0000313" key="10">
    <source>
        <dbReference type="Proteomes" id="UP001060336"/>
    </source>
</evidence>
<keyword evidence="10" id="KW-1185">Reference proteome</keyword>
<dbReference type="AlphaFoldDB" id="A0A9J7AVQ0"/>
<comment type="pathway">
    <text evidence="7">Bacterial outer membrane biogenesis; LPS lipid A biosynthesis.</text>
</comment>
<comment type="function">
    <text evidence="7">Catalyzes the N-acylation of UDP-3-O-acylglucosamine using 3-hydroxyacyl-ACP as the acyl donor. Is involved in the biosynthesis of lipid A, a phosphorylated glycolipid that anchors the lipopolysaccharide to the outer membrane of the cell.</text>
</comment>
<dbReference type="NCBIfam" id="NF002060">
    <property type="entry name" value="PRK00892.1"/>
    <property type="match status" value="1"/>
</dbReference>
<proteinExistence type="inferred from homology"/>
<dbReference type="EC" id="2.3.1.191" evidence="7"/>
<dbReference type="EMBL" id="CP102480">
    <property type="protein sequence ID" value="UUX50364.1"/>
    <property type="molecule type" value="Genomic_DNA"/>
</dbReference>
<dbReference type="InterPro" id="IPR001451">
    <property type="entry name" value="Hexapep"/>
</dbReference>
<accession>A0A9J7AVQ0</accession>
<evidence type="ECO:0000256" key="7">
    <source>
        <dbReference type="HAMAP-Rule" id="MF_00523"/>
    </source>
</evidence>
<feature type="active site" description="Proton acceptor" evidence="7">
    <location>
        <position position="251"/>
    </location>
</feature>
<sequence>MADKRFFAKSGSYSIADLAERVGGELMNCPAPDTVIEDVASVEEAAGSDICFVENRRYVAALGSSKAGVCLLPRNIADRAPEAMPLIVSERPRRAFAKIAALFYPQEDHRTGVDQSAHVDPSAELGDGCFVGPGATIGAGAKIGAGVKICANACVGEAVVIGDGTVIGENASVSHALIGARVVIYPGARVGTCGFGFEVDESGLVKMPQLGRAIIEDDVEIGANSCVDRGSGPDTVIGRATMIDNLVQIGHNVQIGKGCIICGQAGIAGSARIGNYVVLAGQVGVGGHLEIGDGVQVAAMSGVSNSIAPGQKVGGMPTVPINDFRRQIAAVKALGRRKSDQENK</sequence>
<protein>
    <recommendedName>
        <fullName evidence="7">UDP-3-O-acylglucosamine N-acyltransferase</fullName>
        <ecNumber evidence="7">2.3.1.191</ecNumber>
    </recommendedName>
</protein>
<dbReference type="PANTHER" id="PTHR43378">
    <property type="entry name" value="UDP-3-O-ACYLGLUCOSAMINE N-ACYLTRANSFERASE"/>
    <property type="match status" value="1"/>
</dbReference>
<dbReference type="GO" id="GO:0009245">
    <property type="term" value="P:lipid A biosynthetic process"/>
    <property type="evidence" value="ECO:0007669"/>
    <property type="project" value="UniProtKB-UniRule"/>
</dbReference>
<dbReference type="GO" id="GO:0103118">
    <property type="term" value="F:UDP-3-O-[(3R)-3-hydroxyacyl]-glucosamine N-acyltransferase activity"/>
    <property type="evidence" value="ECO:0007669"/>
    <property type="project" value="UniProtKB-EC"/>
</dbReference>
<dbReference type="SUPFAM" id="SSF51161">
    <property type="entry name" value="Trimeric LpxA-like enzymes"/>
    <property type="match status" value="1"/>
</dbReference>
<evidence type="ECO:0000256" key="5">
    <source>
        <dbReference type="ARBA" id="ARBA00023098"/>
    </source>
</evidence>
<comment type="similarity">
    <text evidence="7">Belongs to the transferase hexapeptide repeat family. LpxD subfamily.</text>
</comment>
<name>A0A9J7AVQ0_9PROT</name>
<organism evidence="9 10">
    <name type="scientific">Nisaea acidiphila</name>
    <dbReference type="NCBI Taxonomy" id="1862145"/>
    <lineage>
        <taxon>Bacteria</taxon>
        <taxon>Pseudomonadati</taxon>
        <taxon>Pseudomonadota</taxon>
        <taxon>Alphaproteobacteria</taxon>
        <taxon>Rhodospirillales</taxon>
        <taxon>Thalassobaculaceae</taxon>
        <taxon>Nisaea</taxon>
    </lineage>
</organism>
<reference evidence="9" key="1">
    <citation type="submission" date="2022-08" db="EMBL/GenBank/DDBJ databases">
        <title>Nisaea acidiphila sp. nov., isolated from a marine algal debris and emended description of the genus Nisaea Urios et al. 2008.</title>
        <authorList>
            <person name="Kwon K."/>
        </authorList>
    </citation>
    <scope>NUCLEOTIDE SEQUENCE</scope>
    <source>
        <strain evidence="9">MEBiC11861</strain>
    </source>
</reference>
<keyword evidence="5 7" id="KW-0443">Lipid metabolism</keyword>
<dbReference type="CDD" id="cd03352">
    <property type="entry name" value="LbH_LpxD"/>
    <property type="match status" value="1"/>
</dbReference>
<keyword evidence="2 7" id="KW-0441">Lipid A biosynthesis</keyword>
<dbReference type="InterPro" id="IPR011004">
    <property type="entry name" value="Trimer_LpxA-like_sf"/>
</dbReference>
<evidence type="ECO:0000313" key="9">
    <source>
        <dbReference type="EMBL" id="UUX50364.1"/>
    </source>
</evidence>
<keyword evidence="3 7" id="KW-0808">Transferase</keyword>
<feature type="domain" description="UDP-3-O-[3-hydroxymyristoyl] glucosamine N-acyltransferase non-repeat region" evidence="8">
    <location>
        <begin position="33"/>
        <end position="102"/>
    </location>
</feature>
<dbReference type="RefSeq" id="WP_257769524.1">
    <property type="nucleotide sequence ID" value="NZ_CP102480.1"/>
</dbReference>
<dbReference type="InterPro" id="IPR018357">
    <property type="entry name" value="Hexapep_transf_CS"/>
</dbReference>
<dbReference type="Gene3D" id="3.40.1390.10">
    <property type="entry name" value="MurE/MurF, N-terminal domain"/>
    <property type="match status" value="1"/>
</dbReference>
<dbReference type="PROSITE" id="PS00101">
    <property type="entry name" value="HEXAPEP_TRANSFERASES"/>
    <property type="match status" value="1"/>
</dbReference>
<dbReference type="Proteomes" id="UP001060336">
    <property type="component" value="Chromosome"/>
</dbReference>
<dbReference type="KEGG" id="naci:NUH88_01440"/>
<dbReference type="InterPro" id="IPR020573">
    <property type="entry name" value="UDP_GlcNAc_AcTrfase_non-rep"/>
</dbReference>
<keyword evidence="1 7" id="KW-0444">Lipid biosynthesis</keyword>
<dbReference type="InterPro" id="IPR007691">
    <property type="entry name" value="LpxD"/>
</dbReference>
<keyword evidence="6 7" id="KW-0012">Acyltransferase</keyword>
<dbReference type="NCBIfam" id="TIGR01853">
    <property type="entry name" value="lipid_A_lpxD"/>
    <property type="match status" value="1"/>
</dbReference>
<evidence type="ECO:0000256" key="1">
    <source>
        <dbReference type="ARBA" id="ARBA00022516"/>
    </source>
</evidence>
<comment type="subunit">
    <text evidence="7">Homotrimer.</text>
</comment>
<dbReference type="PANTHER" id="PTHR43378:SF2">
    <property type="entry name" value="UDP-3-O-ACYLGLUCOSAMINE N-ACYLTRANSFERASE 1, MITOCHONDRIAL-RELATED"/>
    <property type="match status" value="1"/>
</dbReference>
<dbReference type="HAMAP" id="MF_00523">
    <property type="entry name" value="LpxD"/>
    <property type="match status" value="1"/>
</dbReference>
<keyword evidence="4 7" id="KW-0677">Repeat</keyword>
<evidence type="ECO:0000256" key="6">
    <source>
        <dbReference type="ARBA" id="ARBA00023315"/>
    </source>
</evidence>
<evidence type="ECO:0000259" key="8">
    <source>
        <dbReference type="Pfam" id="PF04613"/>
    </source>
</evidence>
<evidence type="ECO:0000256" key="3">
    <source>
        <dbReference type="ARBA" id="ARBA00022679"/>
    </source>
</evidence>
<dbReference type="Pfam" id="PF04613">
    <property type="entry name" value="LpxD"/>
    <property type="match status" value="1"/>
</dbReference>
<comment type="catalytic activity">
    <reaction evidence="7">
        <text>a UDP-3-O-[(3R)-3-hydroxyacyl]-alpha-D-glucosamine + a (3R)-hydroxyacyl-[ACP] = a UDP-2-N,3-O-bis[(3R)-3-hydroxyacyl]-alpha-D-glucosamine + holo-[ACP] + H(+)</text>
        <dbReference type="Rhea" id="RHEA:53836"/>
        <dbReference type="Rhea" id="RHEA-COMP:9685"/>
        <dbReference type="Rhea" id="RHEA-COMP:9945"/>
        <dbReference type="ChEBI" id="CHEBI:15378"/>
        <dbReference type="ChEBI" id="CHEBI:64479"/>
        <dbReference type="ChEBI" id="CHEBI:78827"/>
        <dbReference type="ChEBI" id="CHEBI:137740"/>
        <dbReference type="ChEBI" id="CHEBI:137748"/>
        <dbReference type="EC" id="2.3.1.191"/>
    </reaction>
</comment>
<gene>
    <name evidence="7 9" type="primary">lpxD</name>
    <name evidence="9" type="ORF">NUH88_01440</name>
</gene>
<dbReference type="Gene3D" id="2.160.10.10">
    <property type="entry name" value="Hexapeptide repeat proteins"/>
    <property type="match status" value="1"/>
</dbReference>
<evidence type="ECO:0000256" key="4">
    <source>
        <dbReference type="ARBA" id="ARBA00022737"/>
    </source>
</evidence>
<dbReference type="GO" id="GO:0016410">
    <property type="term" value="F:N-acyltransferase activity"/>
    <property type="evidence" value="ECO:0007669"/>
    <property type="project" value="InterPro"/>
</dbReference>